<feature type="domain" description="Protein kinase" evidence="2">
    <location>
        <begin position="36"/>
        <end position="281"/>
    </location>
</feature>
<dbReference type="PROSITE" id="PS00109">
    <property type="entry name" value="PROTEIN_KINASE_TYR"/>
    <property type="match status" value="1"/>
</dbReference>
<evidence type="ECO:0000313" key="4">
    <source>
        <dbReference type="Proteomes" id="UP000663864"/>
    </source>
</evidence>
<dbReference type="EMBL" id="CAJNOT010000210">
    <property type="protein sequence ID" value="CAF0894703.1"/>
    <property type="molecule type" value="Genomic_DNA"/>
</dbReference>
<dbReference type="InterPro" id="IPR008266">
    <property type="entry name" value="Tyr_kinase_AS"/>
</dbReference>
<dbReference type="InterPro" id="IPR000719">
    <property type="entry name" value="Prot_kinase_dom"/>
</dbReference>
<organism evidence="3 4">
    <name type="scientific">Rotaria sordida</name>
    <dbReference type="NCBI Taxonomy" id="392033"/>
    <lineage>
        <taxon>Eukaryota</taxon>
        <taxon>Metazoa</taxon>
        <taxon>Spiralia</taxon>
        <taxon>Gnathifera</taxon>
        <taxon>Rotifera</taxon>
        <taxon>Eurotatoria</taxon>
        <taxon>Bdelloidea</taxon>
        <taxon>Philodinida</taxon>
        <taxon>Philodinidae</taxon>
        <taxon>Rotaria</taxon>
    </lineage>
</organism>
<evidence type="ECO:0000259" key="2">
    <source>
        <dbReference type="PROSITE" id="PS50011"/>
    </source>
</evidence>
<feature type="compositionally biased region" description="Polar residues" evidence="1">
    <location>
        <begin position="26"/>
        <end position="37"/>
    </location>
</feature>
<evidence type="ECO:0000256" key="1">
    <source>
        <dbReference type="SAM" id="MobiDB-lite"/>
    </source>
</evidence>
<dbReference type="SMART" id="SM00219">
    <property type="entry name" value="TyrKc"/>
    <property type="match status" value="1"/>
</dbReference>
<dbReference type="AlphaFoldDB" id="A0A813Z4X7"/>
<dbReference type="SUPFAM" id="SSF56112">
    <property type="entry name" value="Protein kinase-like (PK-like)"/>
    <property type="match status" value="1"/>
</dbReference>
<evidence type="ECO:0000313" key="3">
    <source>
        <dbReference type="EMBL" id="CAF0894703.1"/>
    </source>
</evidence>
<proteinExistence type="predicted"/>
<protein>
    <recommendedName>
        <fullName evidence="2">Protein kinase domain-containing protein</fullName>
    </recommendedName>
</protein>
<comment type="caution">
    <text evidence="3">The sequence shown here is derived from an EMBL/GenBank/DDBJ whole genome shotgun (WGS) entry which is preliminary data.</text>
</comment>
<dbReference type="Pfam" id="PF00069">
    <property type="entry name" value="Pkinase"/>
    <property type="match status" value="1"/>
</dbReference>
<accession>A0A813Z4X7</accession>
<dbReference type="Gene3D" id="1.10.510.10">
    <property type="entry name" value="Transferase(Phosphotransferase) domain 1"/>
    <property type="match status" value="1"/>
</dbReference>
<sequence>MGCNSSAIITLERLPPASTFRDNRRTPQSNPSRYQNQKRMPTTYRFLGAVYKAQWISRNRDIACKVISIQPTQMHLFQSFQRELAAYNELSGAYILKLYGYALNKPKSVTDEMQCALIMEYMSRGSLSTVIKGNEKLSLSCKLDMAWHIASGMRKLHDRKMIHRDIRPDNVLINKYYTAKIGDMGIARDLRNPGQYMTTVGCQPYMPPEFYTENYDQSLDVFTFGLTLYYLFVEKNHLFHEPTRKILLPEESPVFDELIRYCVHDDQDQRPSALELETTFITYKRVFEKHIRVHHQNYEQQSVQVKNHIFQEFYKSFHPKASAALKEKFPKASSRAQIIIDPDGVKQLLLMLLQAATQEE</sequence>
<gene>
    <name evidence="3" type="ORF">ZHD862_LOCUS7066</name>
</gene>
<dbReference type="GO" id="GO:0004713">
    <property type="term" value="F:protein tyrosine kinase activity"/>
    <property type="evidence" value="ECO:0007669"/>
    <property type="project" value="InterPro"/>
</dbReference>
<dbReference type="InterPro" id="IPR011009">
    <property type="entry name" value="Kinase-like_dom_sf"/>
</dbReference>
<dbReference type="GO" id="GO:0005524">
    <property type="term" value="F:ATP binding"/>
    <property type="evidence" value="ECO:0007669"/>
    <property type="project" value="InterPro"/>
</dbReference>
<reference evidence="3" key="1">
    <citation type="submission" date="2021-02" db="EMBL/GenBank/DDBJ databases">
        <authorList>
            <person name="Nowell W R."/>
        </authorList>
    </citation>
    <scope>NUCLEOTIDE SEQUENCE</scope>
</reference>
<feature type="region of interest" description="Disordered" evidence="1">
    <location>
        <begin position="18"/>
        <end position="37"/>
    </location>
</feature>
<dbReference type="GO" id="GO:0004674">
    <property type="term" value="F:protein serine/threonine kinase activity"/>
    <property type="evidence" value="ECO:0007669"/>
    <property type="project" value="TreeGrafter"/>
</dbReference>
<dbReference type="PROSITE" id="PS50011">
    <property type="entry name" value="PROTEIN_KINASE_DOM"/>
    <property type="match status" value="1"/>
</dbReference>
<name>A0A813Z4X7_9BILA</name>
<dbReference type="InterPro" id="IPR051681">
    <property type="entry name" value="Ser/Thr_Kinases-Pseudokinases"/>
</dbReference>
<dbReference type="InterPro" id="IPR020635">
    <property type="entry name" value="Tyr_kinase_cat_dom"/>
</dbReference>
<dbReference type="Proteomes" id="UP000663864">
    <property type="component" value="Unassembled WGS sequence"/>
</dbReference>
<dbReference type="PANTHER" id="PTHR44329">
    <property type="entry name" value="SERINE/THREONINE-PROTEIN KINASE TNNI3K-RELATED"/>
    <property type="match status" value="1"/>
</dbReference>